<evidence type="ECO:0000313" key="5">
    <source>
        <dbReference type="Proteomes" id="UP000828390"/>
    </source>
</evidence>
<name>A0A9D4MHE5_DREPO</name>
<dbReference type="EMBL" id="JAIWYP010000001">
    <property type="protein sequence ID" value="KAH3876177.1"/>
    <property type="molecule type" value="Genomic_DNA"/>
</dbReference>
<dbReference type="Proteomes" id="UP000828390">
    <property type="component" value="Unassembled WGS sequence"/>
</dbReference>
<gene>
    <name evidence="3" type="ORF">DPMN_000012</name>
    <name evidence="4" type="ORF">DPMN_000042</name>
</gene>
<dbReference type="Gene3D" id="1.10.10.60">
    <property type="entry name" value="Homeodomain-like"/>
    <property type="match status" value="1"/>
</dbReference>
<protein>
    <recommendedName>
        <fullName evidence="2">HTH psq-type domain-containing protein</fullName>
    </recommendedName>
</protein>
<keyword evidence="5" id="KW-1185">Reference proteome</keyword>
<sequence>MGLAIEAVRSKAMSKRKATMTIDMPRTTLSDNLSGRIPEARTRPGPATIL</sequence>
<proteinExistence type="predicted"/>
<feature type="domain" description="HTH psq-type" evidence="2">
    <location>
        <begin position="2"/>
        <end position="36"/>
    </location>
</feature>
<reference evidence="4" key="1">
    <citation type="journal article" date="2019" name="bioRxiv">
        <title>The Genome of the Zebra Mussel, Dreissena polymorpha: A Resource for Invasive Species Research.</title>
        <authorList>
            <person name="McCartney M.A."/>
            <person name="Auch B."/>
            <person name="Kono T."/>
            <person name="Mallez S."/>
            <person name="Zhang Y."/>
            <person name="Obille A."/>
            <person name="Becker A."/>
            <person name="Abrahante J.E."/>
            <person name="Garbe J."/>
            <person name="Badalamenti J.P."/>
            <person name="Herman A."/>
            <person name="Mangelson H."/>
            <person name="Liachko I."/>
            <person name="Sullivan S."/>
            <person name="Sone E.D."/>
            <person name="Koren S."/>
            <person name="Silverstein K.A.T."/>
            <person name="Beckman K.B."/>
            <person name="Gohl D.M."/>
        </authorList>
    </citation>
    <scope>NUCLEOTIDE SEQUENCE</scope>
    <source>
        <strain evidence="4">Duluth1</strain>
        <tissue evidence="4">Whole animal</tissue>
    </source>
</reference>
<dbReference type="GO" id="GO:0003677">
    <property type="term" value="F:DNA binding"/>
    <property type="evidence" value="ECO:0007669"/>
    <property type="project" value="InterPro"/>
</dbReference>
<evidence type="ECO:0000313" key="3">
    <source>
        <dbReference type="EMBL" id="KAH3876177.1"/>
    </source>
</evidence>
<dbReference type="AlphaFoldDB" id="A0A9D4MHE5"/>
<dbReference type="InterPro" id="IPR009057">
    <property type="entry name" value="Homeodomain-like_sf"/>
</dbReference>
<feature type="region of interest" description="Disordered" evidence="1">
    <location>
        <begin position="27"/>
        <end position="50"/>
    </location>
</feature>
<evidence type="ECO:0000256" key="1">
    <source>
        <dbReference type="SAM" id="MobiDB-lite"/>
    </source>
</evidence>
<comment type="caution">
    <text evidence="4">The sequence shown here is derived from an EMBL/GenBank/DDBJ whole genome shotgun (WGS) entry which is preliminary data.</text>
</comment>
<reference evidence="4" key="2">
    <citation type="submission" date="2020-11" db="EMBL/GenBank/DDBJ databases">
        <authorList>
            <person name="McCartney M.A."/>
            <person name="Auch B."/>
            <person name="Kono T."/>
            <person name="Mallez S."/>
            <person name="Becker A."/>
            <person name="Gohl D.M."/>
            <person name="Silverstein K.A.T."/>
            <person name="Koren S."/>
            <person name="Bechman K.B."/>
            <person name="Herman A."/>
            <person name="Abrahante J.E."/>
            <person name="Garbe J."/>
        </authorList>
    </citation>
    <scope>NUCLEOTIDE SEQUENCE</scope>
    <source>
        <strain evidence="4">Duluth1</strain>
        <tissue evidence="4">Whole animal</tissue>
    </source>
</reference>
<dbReference type="EMBL" id="JAIWYP010000001">
    <property type="protein sequence ID" value="KAH3876205.1"/>
    <property type="molecule type" value="Genomic_DNA"/>
</dbReference>
<dbReference type="SUPFAM" id="SSF46689">
    <property type="entry name" value="Homeodomain-like"/>
    <property type="match status" value="1"/>
</dbReference>
<evidence type="ECO:0000313" key="4">
    <source>
        <dbReference type="EMBL" id="KAH3876205.1"/>
    </source>
</evidence>
<dbReference type="Pfam" id="PF05225">
    <property type="entry name" value="HTH_psq"/>
    <property type="match status" value="1"/>
</dbReference>
<evidence type="ECO:0000259" key="2">
    <source>
        <dbReference type="Pfam" id="PF05225"/>
    </source>
</evidence>
<dbReference type="InterPro" id="IPR007889">
    <property type="entry name" value="HTH_Psq"/>
</dbReference>
<accession>A0A9D4MHE5</accession>
<organism evidence="4 5">
    <name type="scientific">Dreissena polymorpha</name>
    <name type="common">Zebra mussel</name>
    <name type="synonym">Mytilus polymorpha</name>
    <dbReference type="NCBI Taxonomy" id="45954"/>
    <lineage>
        <taxon>Eukaryota</taxon>
        <taxon>Metazoa</taxon>
        <taxon>Spiralia</taxon>
        <taxon>Lophotrochozoa</taxon>
        <taxon>Mollusca</taxon>
        <taxon>Bivalvia</taxon>
        <taxon>Autobranchia</taxon>
        <taxon>Heteroconchia</taxon>
        <taxon>Euheterodonta</taxon>
        <taxon>Imparidentia</taxon>
        <taxon>Neoheterodontei</taxon>
        <taxon>Myida</taxon>
        <taxon>Dreissenoidea</taxon>
        <taxon>Dreissenidae</taxon>
        <taxon>Dreissena</taxon>
    </lineage>
</organism>